<dbReference type="Pfam" id="PF00067">
    <property type="entry name" value="p450"/>
    <property type="match status" value="1"/>
</dbReference>
<dbReference type="OrthoDB" id="1470350at2759"/>
<evidence type="ECO:0000256" key="4">
    <source>
        <dbReference type="ARBA" id="ARBA00023004"/>
    </source>
</evidence>
<evidence type="ECO:0000256" key="1">
    <source>
        <dbReference type="ARBA" id="ARBA00010617"/>
    </source>
</evidence>
<dbReference type="Gene3D" id="1.10.630.10">
    <property type="entry name" value="Cytochrome P450"/>
    <property type="match status" value="1"/>
</dbReference>
<name>A0A168E4W8_CORFA</name>
<keyword evidence="6" id="KW-1133">Transmembrane helix</keyword>
<dbReference type="GO" id="GO:0020037">
    <property type="term" value="F:heme binding"/>
    <property type="evidence" value="ECO:0007669"/>
    <property type="project" value="InterPro"/>
</dbReference>
<evidence type="ECO:0000256" key="6">
    <source>
        <dbReference type="SAM" id="Phobius"/>
    </source>
</evidence>
<keyword evidence="3 5" id="KW-0479">Metal-binding</keyword>
<sequence length="556" mass="61294">MPAAIPTITVGSGLGATAFMLTNEAATRTLGVKVFAALWAAQFLAYGFYCMFIYPFFLSPLRHLPTASGWQLGLGHSVQAINKGLGPTGRKWIAETPNDGFIRMFGPFHREYVFVTSPAALAEITVSKAYEFEKPRALREVFGSVLGHGLVLVEGQEHKLQRRNLLPAFAFRHIKDLYPLFWSKACEVVQVMSQECDADGRAEIEVEHWAGRVSLDVIGVAGMGRDFDATHNEHDPLVKTYMSIATHTAQDRLIFAMVDLLSSVLPPSFILNPLVPRPREMMRASKQIRGVCSDLIRAKKERLRESKLDDVDILSVAMRSGVFDEEELVHHMMTFLGAGHETTASALTLAIYALCCHPDIQTRLREEIRANLPPVTDPREMTSLEIDRLPYLGAVCSEALRLYSPVPQSGRVAVRDTVIQGQRMPKGTRLLLLPWAVNADAGLWGADSSQFRPERWLVADAADGLGGTAANAKDAALGGASSNYAFMSFLHGPRSCIGMSFAKGEFACLLAAWVGRFEFELRDKAMLDEANIKFEQLVTSKIAGGLHVRMRVIPGY</sequence>
<reference evidence="7 8" key="1">
    <citation type="journal article" date="2016" name="Genome Biol. Evol.">
        <title>Divergent and convergent evolution of fungal pathogenicity.</title>
        <authorList>
            <person name="Shang Y."/>
            <person name="Xiao G."/>
            <person name="Zheng P."/>
            <person name="Cen K."/>
            <person name="Zhan S."/>
            <person name="Wang C."/>
        </authorList>
    </citation>
    <scope>NUCLEOTIDE SEQUENCE [LARGE SCALE GENOMIC DNA]</scope>
    <source>
        <strain evidence="7 8">ARSEF 2679</strain>
    </source>
</reference>
<dbReference type="PANTHER" id="PTHR24305:SF166">
    <property type="entry name" value="CYTOCHROME P450 12A4, MITOCHONDRIAL-RELATED"/>
    <property type="match status" value="1"/>
</dbReference>
<dbReference type="STRING" id="1081104.A0A168E4W8"/>
<dbReference type="InterPro" id="IPR050121">
    <property type="entry name" value="Cytochrome_P450_monoxygenase"/>
</dbReference>
<dbReference type="GeneID" id="30016571"/>
<dbReference type="CDD" id="cd11069">
    <property type="entry name" value="CYP_FUM15-like"/>
    <property type="match status" value="1"/>
</dbReference>
<accession>A0A168E4W8</accession>
<feature type="transmembrane region" description="Helical" evidence="6">
    <location>
        <begin position="34"/>
        <end position="57"/>
    </location>
</feature>
<dbReference type="Proteomes" id="UP000076744">
    <property type="component" value="Unassembled WGS sequence"/>
</dbReference>
<proteinExistence type="inferred from homology"/>
<dbReference type="PANTHER" id="PTHR24305">
    <property type="entry name" value="CYTOCHROME P450"/>
    <property type="match status" value="1"/>
</dbReference>
<dbReference type="InterPro" id="IPR036396">
    <property type="entry name" value="Cyt_P450_sf"/>
</dbReference>
<dbReference type="InterPro" id="IPR002401">
    <property type="entry name" value="Cyt_P450_E_grp-I"/>
</dbReference>
<keyword evidence="2 5" id="KW-0349">Heme</keyword>
<dbReference type="PRINTS" id="PR00385">
    <property type="entry name" value="P450"/>
</dbReference>
<keyword evidence="6" id="KW-0472">Membrane</keyword>
<feature type="binding site" description="axial binding residue" evidence="5">
    <location>
        <position position="496"/>
    </location>
    <ligand>
        <name>heme</name>
        <dbReference type="ChEBI" id="CHEBI:30413"/>
    </ligand>
    <ligandPart>
        <name>Fe</name>
        <dbReference type="ChEBI" id="CHEBI:18248"/>
    </ligandPart>
</feature>
<comment type="caution">
    <text evidence="7">The sequence shown here is derived from an EMBL/GenBank/DDBJ whole genome shotgun (WGS) entry which is preliminary data.</text>
</comment>
<keyword evidence="8" id="KW-1185">Reference proteome</keyword>
<organism evidence="7 8">
    <name type="scientific">Cordyceps fumosorosea (strain ARSEF 2679)</name>
    <name type="common">Isaria fumosorosea</name>
    <dbReference type="NCBI Taxonomy" id="1081104"/>
    <lineage>
        <taxon>Eukaryota</taxon>
        <taxon>Fungi</taxon>
        <taxon>Dikarya</taxon>
        <taxon>Ascomycota</taxon>
        <taxon>Pezizomycotina</taxon>
        <taxon>Sordariomycetes</taxon>
        <taxon>Hypocreomycetidae</taxon>
        <taxon>Hypocreales</taxon>
        <taxon>Cordycipitaceae</taxon>
        <taxon>Cordyceps</taxon>
    </lineage>
</organism>
<dbReference type="SUPFAM" id="SSF48264">
    <property type="entry name" value="Cytochrome P450"/>
    <property type="match status" value="1"/>
</dbReference>
<dbReference type="FunFam" id="1.10.630.10:FF:000051">
    <property type="entry name" value="Cytochrome P450 monooxygenase (Fum15)"/>
    <property type="match status" value="1"/>
</dbReference>
<evidence type="ECO:0000313" key="8">
    <source>
        <dbReference type="Proteomes" id="UP000076744"/>
    </source>
</evidence>
<keyword evidence="4 5" id="KW-0408">Iron</keyword>
<evidence type="ECO:0000256" key="3">
    <source>
        <dbReference type="ARBA" id="ARBA00022723"/>
    </source>
</evidence>
<dbReference type="RefSeq" id="XP_018708336.1">
    <property type="nucleotide sequence ID" value="XM_018843886.1"/>
</dbReference>
<gene>
    <name evidence="7" type="ORF">ISF_00279</name>
</gene>
<dbReference type="AlphaFoldDB" id="A0A168E4W8"/>
<keyword evidence="6" id="KW-0812">Transmembrane</keyword>
<evidence type="ECO:0000313" key="7">
    <source>
        <dbReference type="EMBL" id="OAA73378.1"/>
    </source>
</evidence>
<dbReference type="PRINTS" id="PR00463">
    <property type="entry name" value="EP450I"/>
</dbReference>
<protein>
    <submittedName>
        <fullName evidence="7">Cytochrome P450 78A3</fullName>
    </submittedName>
</protein>
<dbReference type="GO" id="GO:0016705">
    <property type="term" value="F:oxidoreductase activity, acting on paired donors, with incorporation or reduction of molecular oxygen"/>
    <property type="evidence" value="ECO:0007669"/>
    <property type="project" value="InterPro"/>
</dbReference>
<evidence type="ECO:0000256" key="5">
    <source>
        <dbReference type="PIRSR" id="PIRSR602401-1"/>
    </source>
</evidence>
<dbReference type="InterPro" id="IPR001128">
    <property type="entry name" value="Cyt_P450"/>
</dbReference>
<comment type="cofactor">
    <cofactor evidence="5">
        <name>heme</name>
        <dbReference type="ChEBI" id="CHEBI:30413"/>
    </cofactor>
</comment>
<dbReference type="EMBL" id="AZHB01000001">
    <property type="protein sequence ID" value="OAA73378.1"/>
    <property type="molecule type" value="Genomic_DNA"/>
</dbReference>
<evidence type="ECO:0000256" key="2">
    <source>
        <dbReference type="ARBA" id="ARBA00022617"/>
    </source>
</evidence>
<dbReference type="GO" id="GO:0004497">
    <property type="term" value="F:monooxygenase activity"/>
    <property type="evidence" value="ECO:0007669"/>
    <property type="project" value="InterPro"/>
</dbReference>
<dbReference type="GO" id="GO:0005506">
    <property type="term" value="F:iron ion binding"/>
    <property type="evidence" value="ECO:0007669"/>
    <property type="project" value="InterPro"/>
</dbReference>
<comment type="similarity">
    <text evidence="1">Belongs to the cytochrome P450 family.</text>
</comment>